<sequence>MRRILFVNASISWVSWVVRMMVVPWSLLISRIILRTAIFETASNPMVGSSRKRIRGE</sequence>
<keyword evidence="1" id="KW-0812">Transmembrane</keyword>
<dbReference type="Proteomes" id="UP000095512">
    <property type="component" value="Unassembled WGS sequence"/>
</dbReference>
<gene>
    <name evidence="2" type="ORF">ERS852480_03541</name>
</gene>
<accession>A0A174P7S4</accession>
<name>A0A174P7S4_9FIRM</name>
<feature type="transmembrane region" description="Helical" evidence="1">
    <location>
        <begin position="13"/>
        <end position="34"/>
    </location>
</feature>
<evidence type="ECO:0000256" key="1">
    <source>
        <dbReference type="SAM" id="Phobius"/>
    </source>
</evidence>
<reference evidence="2 3" key="1">
    <citation type="submission" date="2015-09" db="EMBL/GenBank/DDBJ databases">
        <authorList>
            <consortium name="Pathogen Informatics"/>
        </authorList>
    </citation>
    <scope>NUCLEOTIDE SEQUENCE [LARGE SCALE GENOMIC DNA]</scope>
    <source>
        <strain evidence="2 3">2789STDY5834865</strain>
    </source>
</reference>
<keyword evidence="1" id="KW-1133">Transmembrane helix</keyword>
<proteinExistence type="predicted"/>
<dbReference type="AlphaFoldDB" id="A0A174P7S4"/>
<keyword evidence="1" id="KW-0472">Membrane</keyword>
<dbReference type="EMBL" id="CZAB01000038">
    <property type="protein sequence ID" value="CUP54229.1"/>
    <property type="molecule type" value="Genomic_DNA"/>
</dbReference>
<evidence type="ECO:0000313" key="2">
    <source>
        <dbReference type="EMBL" id="CUP54229.1"/>
    </source>
</evidence>
<evidence type="ECO:0000313" key="3">
    <source>
        <dbReference type="Proteomes" id="UP000095512"/>
    </source>
</evidence>
<organism evidence="2 3">
    <name type="scientific">Enterocloster clostridioformis</name>
    <dbReference type="NCBI Taxonomy" id="1531"/>
    <lineage>
        <taxon>Bacteria</taxon>
        <taxon>Bacillati</taxon>
        <taxon>Bacillota</taxon>
        <taxon>Clostridia</taxon>
        <taxon>Lachnospirales</taxon>
        <taxon>Lachnospiraceae</taxon>
        <taxon>Enterocloster</taxon>
    </lineage>
</organism>
<protein>
    <submittedName>
        <fullName evidence="2">Uncharacterized protein</fullName>
    </submittedName>
</protein>